<dbReference type="InterPro" id="IPR026057">
    <property type="entry name" value="TBL_C"/>
</dbReference>
<keyword evidence="5 7" id="KW-1133">Transmembrane helix</keyword>
<sequence>MYCWDSSSSGIFYKRVLNFGNEMMRGHGKIWGFQTINGLVAIGSLVSFVVAMSCAFLYLFPRVPPVVHSYGISNSTTSVEKCNVFEGRWIPDESYPLYNASQCPFAEIGFNCLANGRKDRGYAKWRWKPKNCDIPRFDVRAVLETLRGKRIVFVGDSLGRTQWESLICLLMTGVEDKTSVYEVNGNKITKRIRFLAVRFSSFDLRIDFYRSVFLVQPASAPNRAPKRVKSTLRVDKLDEISKEWIDSDILVFNSGHWWTPSKLFEIDSQNTFETACSTFVSTNTPTDTHRDQKIKYRKQSKSNISPDRGCYFQEGKSLKLGMPITTAFKTALNTWASWAETMINTNRTSIFFRSFETSHWSGRNRNSCKVTRHPLSSPKGRDQSSISNIIIKIVRKMTVPVTVLHVTPMVAFRSDGHVGTWSDNPSVPDCSHWCLPGVPDMWNEILLSYLLPGNDVSLQ</sequence>
<feature type="domain" description="Trichome birefringence-like C-terminal" evidence="8">
    <location>
        <begin position="303"/>
        <end position="448"/>
    </location>
</feature>
<organism evidence="10">
    <name type="scientific">Prunus dulcis</name>
    <name type="common">Almond</name>
    <name type="synonym">Amygdalus dulcis</name>
    <dbReference type="NCBI Taxonomy" id="3755"/>
    <lineage>
        <taxon>Eukaryota</taxon>
        <taxon>Viridiplantae</taxon>
        <taxon>Streptophyta</taxon>
        <taxon>Embryophyta</taxon>
        <taxon>Tracheophyta</taxon>
        <taxon>Spermatophyta</taxon>
        <taxon>Magnoliopsida</taxon>
        <taxon>eudicotyledons</taxon>
        <taxon>Gunneridae</taxon>
        <taxon>Pentapetalae</taxon>
        <taxon>rosids</taxon>
        <taxon>fabids</taxon>
        <taxon>Rosales</taxon>
        <taxon>Rosaceae</taxon>
        <taxon>Amygdaloideae</taxon>
        <taxon>Amygdaleae</taxon>
        <taxon>Prunus</taxon>
    </lineage>
</organism>
<accession>A0A4Y1RXT1</accession>
<dbReference type="AlphaFoldDB" id="A0A4Y1RXT1"/>
<dbReference type="PANTHER" id="PTHR32285">
    <property type="entry name" value="PROTEIN TRICHOME BIREFRINGENCE-LIKE 9-RELATED"/>
    <property type="match status" value="1"/>
</dbReference>
<keyword evidence="4" id="KW-0735">Signal-anchor</keyword>
<reference evidence="10" key="1">
    <citation type="journal article" date="2019" name="Science">
        <title>Mutation of a bHLH transcription factor allowed almond domestication.</title>
        <authorList>
            <person name="Sanchez-Perez R."/>
            <person name="Pavan S."/>
            <person name="Mazzeo R."/>
            <person name="Moldovan C."/>
            <person name="Aiese Cigliano R."/>
            <person name="Del Cueto J."/>
            <person name="Ricciardi F."/>
            <person name="Lotti C."/>
            <person name="Ricciardi L."/>
            <person name="Dicenta F."/>
            <person name="Lopez-Marques R.L."/>
            <person name="Lindberg Moller B."/>
        </authorList>
    </citation>
    <scope>NUCLEOTIDE SEQUENCE</scope>
</reference>
<dbReference type="Pfam" id="PF13839">
    <property type="entry name" value="PC-Esterase"/>
    <property type="match status" value="2"/>
</dbReference>
<evidence type="ECO:0000313" key="10">
    <source>
        <dbReference type="EMBL" id="BBH08795.1"/>
    </source>
</evidence>
<name>A0A4Y1RXT1_PRUDU</name>
<proteinExistence type="inferred from homology"/>
<evidence type="ECO:0000256" key="7">
    <source>
        <dbReference type="SAM" id="Phobius"/>
    </source>
</evidence>
<dbReference type="InterPro" id="IPR025846">
    <property type="entry name" value="TBL_N"/>
</dbReference>
<dbReference type="GO" id="GO:0016413">
    <property type="term" value="F:O-acetyltransferase activity"/>
    <property type="evidence" value="ECO:0007669"/>
    <property type="project" value="InterPro"/>
</dbReference>
<dbReference type="GO" id="GO:0005794">
    <property type="term" value="C:Golgi apparatus"/>
    <property type="evidence" value="ECO:0007669"/>
    <property type="project" value="TreeGrafter"/>
</dbReference>
<keyword evidence="6 7" id="KW-0472">Membrane</keyword>
<evidence type="ECO:0000256" key="5">
    <source>
        <dbReference type="ARBA" id="ARBA00022989"/>
    </source>
</evidence>
<protein>
    <submittedName>
        <fullName evidence="10">TRICHOME BIREFRINGENCE-LIKE 7</fullName>
    </submittedName>
</protein>
<dbReference type="PANTHER" id="PTHR32285:SF63">
    <property type="entry name" value="OS01G0880400 PROTEIN"/>
    <property type="match status" value="1"/>
</dbReference>
<dbReference type="EMBL" id="AP019304">
    <property type="protein sequence ID" value="BBH08795.1"/>
    <property type="molecule type" value="Genomic_DNA"/>
</dbReference>
<gene>
    <name evidence="10" type="ORF">Prudu_021090</name>
</gene>
<evidence type="ECO:0000256" key="3">
    <source>
        <dbReference type="ARBA" id="ARBA00022692"/>
    </source>
</evidence>
<evidence type="ECO:0000256" key="1">
    <source>
        <dbReference type="ARBA" id="ARBA00004167"/>
    </source>
</evidence>
<feature type="transmembrane region" description="Helical" evidence="7">
    <location>
        <begin position="39"/>
        <end position="60"/>
    </location>
</feature>
<evidence type="ECO:0000256" key="6">
    <source>
        <dbReference type="ARBA" id="ARBA00023136"/>
    </source>
</evidence>
<dbReference type="InterPro" id="IPR029962">
    <property type="entry name" value="TBL"/>
</dbReference>
<keyword evidence="3 7" id="KW-0812">Transmembrane</keyword>
<dbReference type="GO" id="GO:0016020">
    <property type="term" value="C:membrane"/>
    <property type="evidence" value="ECO:0007669"/>
    <property type="project" value="UniProtKB-SubCell"/>
</dbReference>
<feature type="domain" description="Trichome birefringence-like C-terminal" evidence="8">
    <location>
        <begin position="134"/>
        <end position="266"/>
    </location>
</feature>
<evidence type="ECO:0000256" key="2">
    <source>
        <dbReference type="ARBA" id="ARBA00007727"/>
    </source>
</evidence>
<evidence type="ECO:0000259" key="9">
    <source>
        <dbReference type="Pfam" id="PF14416"/>
    </source>
</evidence>
<evidence type="ECO:0000256" key="4">
    <source>
        <dbReference type="ARBA" id="ARBA00022968"/>
    </source>
</evidence>
<dbReference type="Pfam" id="PF14416">
    <property type="entry name" value="PMR5N"/>
    <property type="match status" value="1"/>
</dbReference>
<evidence type="ECO:0000259" key="8">
    <source>
        <dbReference type="Pfam" id="PF13839"/>
    </source>
</evidence>
<comment type="subcellular location">
    <subcellularLocation>
        <location evidence="1">Membrane</location>
        <topology evidence="1">Single-pass membrane protein</topology>
    </subcellularLocation>
</comment>
<comment type="similarity">
    <text evidence="2">Belongs to the PC-esterase family. TBL subfamily.</text>
</comment>
<feature type="domain" description="Trichome birefringence-like N-terminal" evidence="9">
    <location>
        <begin position="80"/>
        <end position="133"/>
    </location>
</feature>